<evidence type="ECO:0000313" key="1">
    <source>
        <dbReference type="EMBL" id="TDE13486.1"/>
    </source>
</evidence>
<organism evidence="1 2">
    <name type="scientific">Jiangella asiatica</name>
    <dbReference type="NCBI Taxonomy" id="2530372"/>
    <lineage>
        <taxon>Bacteria</taxon>
        <taxon>Bacillati</taxon>
        <taxon>Actinomycetota</taxon>
        <taxon>Actinomycetes</taxon>
        <taxon>Jiangellales</taxon>
        <taxon>Jiangellaceae</taxon>
        <taxon>Jiangella</taxon>
    </lineage>
</organism>
<comment type="caution">
    <text evidence="1">The sequence shown here is derived from an EMBL/GenBank/DDBJ whole genome shotgun (WGS) entry which is preliminary data.</text>
</comment>
<dbReference type="SUPFAM" id="SSF51621">
    <property type="entry name" value="Phosphoenolpyruvate/pyruvate domain"/>
    <property type="match status" value="1"/>
</dbReference>
<gene>
    <name evidence="1" type="ORF">E1269_05495</name>
</gene>
<dbReference type="CDD" id="cd00377">
    <property type="entry name" value="ICL_PEPM"/>
    <property type="match status" value="1"/>
</dbReference>
<dbReference type="OrthoDB" id="9771433at2"/>
<dbReference type="InterPro" id="IPR015813">
    <property type="entry name" value="Pyrv/PenolPyrv_kinase-like_dom"/>
</dbReference>
<dbReference type="Gene3D" id="3.20.20.60">
    <property type="entry name" value="Phosphoenolpyruvate-binding domains"/>
    <property type="match status" value="1"/>
</dbReference>
<sequence length="289" mass="30662">MNPNNPLRDRLASGPLLVVPGAANALTARIVEDMGFEAAYITGAGIANTFLGAPDIGLLTLSELAAHVTAIRDATTFPLIVDADTGFGNAVGVTRTVRVLERAGADAIQIEDQVMPKKCGHFDDKRLVPAAEMIGKIHAAVDTRDDRTVVIARTDAVATEGLDAAVDRAARYAEAGADVTFVEAPQSAADLLSIPSRLAVPQVVNLVEGGRTPMMSLTDLSEFRIALFANAALQAAARGVQRVLAVLRSTGSLEAAKDDLAGWEERQRLVGKSHYDELERTYARAERHA</sequence>
<dbReference type="InterPro" id="IPR040442">
    <property type="entry name" value="Pyrv_kinase-like_dom_sf"/>
</dbReference>
<protein>
    <submittedName>
        <fullName evidence="1">Isocitrate lyase/PEP mutase family protein</fullName>
    </submittedName>
</protein>
<keyword evidence="2" id="KW-1185">Reference proteome</keyword>
<dbReference type="PANTHER" id="PTHR42905">
    <property type="entry name" value="PHOSPHOENOLPYRUVATE CARBOXYLASE"/>
    <property type="match status" value="1"/>
</dbReference>
<accession>A0A4R5DHI1</accession>
<name>A0A4R5DHI1_9ACTN</name>
<dbReference type="InterPro" id="IPR039556">
    <property type="entry name" value="ICL/PEPM"/>
</dbReference>
<dbReference type="InParanoid" id="A0A4R5DHI1"/>
<dbReference type="RefSeq" id="WP_131892208.1">
    <property type="nucleotide sequence ID" value="NZ_SMKZ01000005.1"/>
</dbReference>
<dbReference type="Proteomes" id="UP000294739">
    <property type="component" value="Unassembled WGS sequence"/>
</dbReference>
<evidence type="ECO:0000313" key="2">
    <source>
        <dbReference type="Proteomes" id="UP000294739"/>
    </source>
</evidence>
<dbReference type="GO" id="GO:0016833">
    <property type="term" value="F:oxo-acid-lyase activity"/>
    <property type="evidence" value="ECO:0007669"/>
    <property type="project" value="UniProtKB-ARBA"/>
</dbReference>
<keyword evidence="1" id="KW-0456">Lyase</keyword>
<dbReference type="Pfam" id="PF13714">
    <property type="entry name" value="PEP_mutase"/>
    <property type="match status" value="1"/>
</dbReference>
<dbReference type="EMBL" id="SMKZ01000005">
    <property type="protein sequence ID" value="TDE13486.1"/>
    <property type="molecule type" value="Genomic_DNA"/>
</dbReference>
<reference evidence="1 2" key="1">
    <citation type="submission" date="2019-03" db="EMBL/GenBank/DDBJ databases">
        <title>Draft genome sequences of novel Actinobacteria.</title>
        <authorList>
            <person name="Sahin N."/>
            <person name="Ay H."/>
            <person name="Saygin H."/>
        </authorList>
    </citation>
    <scope>NUCLEOTIDE SEQUENCE [LARGE SCALE GENOMIC DNA]</scope>
    <source>
        <strain evidence="1 2">5K138</strain>
    </source>
</reference>
<proteinExistence type="predicted"/>
<dbReference type="PANTHER" id="PTHR42905:SF5">
    <property type="entry name" value="CARBOXYVINYL-CARBOXYPHOSPHONATE PHOSPHORYLMUTASE, CHLOROPLASTIC"/>
    <property type="match status" value="1"/>
</dbReference>
<dbReference type="AlphaFoldDB" id="A0A4R5DHI1"/>